<organism evidence="5 6">
    <name type="scientific">Intrasporangium calvum (strain ATCC 23552 / DSM 43043 / JCM 3097 / NBRC 12989 / NCIMB 10167 / NRRL B-3866 / 7 KIP)</name>
    <dbReference type="NCBI Taxonomy" id="710696"/>
    <lineage>
        <taxon>Bacteria</taxon>
        <taxon>Bacillati</taxon>
        <taxon>Actinomycetota</taxon>
        <taxon>Actinomycetes</taxon>
        <taxon>Micrococcales</taxon>
        <taxon>Intrasporangiaceae</taxon>
        <taxon>Intrasporangium</taxon>
    </lineage>
</organism>
<proteinExistence type="predicted"/>
<reference evidence="5 6" key="1">
    <citation type="journal article" date="2010" name="Stand. Genomic Sci.">
        <title>Complete genome sequence of Intrasporangium calvum type strain (7 KIP).</title>
        <authorList>
            <person name="Del Rio T.G."/>
            <person name="Chertkov O."/>
            <person name="Yasawong M."/>
            <person name="Lucas S."/>
            <person name="Deshpande S."/>
            <person name="Cheng J.F."/>
            <person name="Detter C."/>
            <person name="Tapia R."/>
            <person name="Han C."/>
            <person name="Goodwin L."/>
            <person name="Pitluck S."/>
            <person name="Liolios K."/>
            <person name="Ivanova N."/>
            <person name="Mavromatis K."/>
            <person name="Pati A."/>
            <person name="Chen A."/>
            <person name="Palaniappan K."/>
            <person name="Land M."/>
            <person name="Hauser L."/>
            <person name="Chang Y.J."/>
            <person name="Jeffries C.D."/>
            <person name="Rohde M."/>
            <person name="Pukall R."/>
            <person name="Sikorski J."/>
            <person name="Goker M."/>
            <person name="Woyke T."/>
            <person name="Bristow J."/>
            <person name="Eisen J.A."/>
            <person name="Markowitz V."/>
            <person name="Hugenholtz P."/>
            <person name="Kyrpides N.C."/>
            <person name="Klenk H.P."/>
            <person name="Lapidus A."/>
        </authorList>
    </citation>
    <scope>NUCLEOTIDE SEQUENCE [LARGE SCALE GENOMIC DNA]</scope>
    <source>
        <strain evidence="6">ATCC 23552 / DSM 43043 / JCM 3097 / NBRC 12989 / 7 KIP</strain>
    </source>
</reference>
<evidence type="ECO:0000259" key="3">
    <source>
        <dbReference type="Pfam" id="PF00534"/>
    </source>
</evidence>
<evidence type="ECO:0000313" key="5">
    <source>
        <dbReference type="EMBL" id="ADU47709.1"/>
    </source>
</evidence>
<dbReference type="InterPro" id="IPR001296">
    <property type="entry name" value="Glyco_trans_1"/>
</dbReference>
<name>E6SEV2_INTC7</name>
<gene>
    <name evidence="5" type="ordered locus">Intca_1191</name>
</gene>
<sequence>MSAGGVGLNGKWLSQPVTGTQRYAGEIARRMLPLLDGPVTLHLPRDADVPSWLPLDVVVRRAPLSGTLFEQLWLPWVARRQLLVSLGGPAPLAARRQIVTMHDASPFRFPDTYSTLFGTWYRLMYRILARRAAAILTVSTFSASELAAVLHVSQGSIVVAGNGSDHVDGVEPSRPQLPHLDEDFVLCVGTFARHKNLAAALTALEAEGIRSVVVGASGGDRVFQAEHRQTWRGATFAGRLSDEEIIWLYDHARCLVFPSRYEGFGLPVIEAQRRGCPVVALAAASIPEVAGDGAVLVAATSDLPGAVLGLEHDESRRDSLRRAGRANASRRRWRDSAATVAEVVRRLQDQNRSR</sequence>
<feature type="domain" description="Glycosyl transferase family 1" evidence="3">
    <location>
        <begin position="175"/>
        <end position="325"/>
    </location>
</feature>
<evidence type="ECO:0000259" key="4">
    <source>
        <dbReference type="Pfam" id="PF13439"/>
    </source>
</evidence>
<dbReference type="GO" id="GO:0009103">
    <property type="term" value="P:lipopolysaccharide biosynthetic process"/>
    <property type="evidence" value="ECO:0007669"/>
    <property type="project" value="TreeGrafter"/>
</dbReference>
<dbReference type="Pfam" id="PF13439">
    <property type="entry name" value="Glyco_transf_4"/>
    <property type="match status" value="1"/>
</dbReference>
<dbReference type="AlphaFoldDB" id="E6SEV2"/>
<keyword evidence="1" id="KW-0328">Glycosyltransferase</keyword>
<dbReference type="InterPro" id="IPR028098">
    <property type="entry name" value="Glyco_trans_4-like_N"/>
</dbReference>
<dbReference type="eggNOG" id="COG0438">
    <property type="taxonomic scope" value="Bacteria"/>
</dbReference>
<dbReference type="GO" id="GO:0016757">
    <property type="term" value="F:glycosyltransferase activity"/>
    <property type="evidence" value="ECO:0007669"/>
    <property type="project" value="UniProtKB-KW"/>
</dbReference>
<keyword evidence="6" id="KW-1185">Reference proteome</keyword>
<dbReference type="OrthoDB" id="9801609at2"/>
<dbReference type="Pfam" id="PF00534">
    <property type="entry name" value="Glycos_transf_1"/>
    <property type="match status" value="1"/>
</dbReference>
<dbReference type="SUPFAM" id="SSF53756">
    <property type="entry name" value="UDP-Glycosyltransferase/glycogen phosphorylase"/>
    <property type="match status" value="1"/>
</dbReference>
<dbReference type="CDD" id="cd03809">
    <property type="entry name" value="GT4_MtfB-like"/>
    <property type="match status" value="1"/>
</dbReference>
<dbReference type="EMBL" id="CP002343">
    <property type="protein sequence ID" value="ADU47709.1"/>
    <property type="molecule type" value="Genomic_DNA"/>
</dbReference>
<evidence type="ECO:0000313" key="6">
    <source>
        <dbReference type="Proteomes" id="UP000008914"/>
    </source>
</evidence>
<evidence type="ECO:0000256" key="2">
    <source>
        <dbReference type="ARBA" id="ARBA00022679"/>
    </source>
</evidence>
<dbReference type="Gene3D" id="3.40.50.2000">
    <property type="entry name" value="Glycogen Phosphorylase B"/>
    <property type="match status" value="2"/>
</dbReference>
<dbReference type="KEGG" id="ica:Intca_1191"/>
<keyword evidence="2 5" id="KW-0808">Transferase</keyword>
<evidence type="ECO:0000256" key="1">
    <source>
        <dbReference type="ARBA" id="ARBA00022676"/>
    </source>
</evidence>
<feature type="domain" description="Glycosyltransferase subfamily 4-like N-terminal" evidence="4">
    <location>
        <begin position="90"/>
        <end position="165"/>
    </location>
</feature>
<dbReference type="PANTHER" id="PTHR46401">
    <property type="entry name" value="GLYCOSYLTRANSFERASE WBBK-RELATED"/>
    <property type="match status" value="1"/>
</dbReference>
<accession>E6SEV2</accession>
<dbReference type="HOGENOM" id="CLU_009583_27_2_11"/>
<dbReference type="PANTHER" id="PTHR46401:SF2">
    <property type="entry name" value="GLYCOSYLTRANSFERASE WBBK-RELATED"/>
    <property type="match status" value="1"/>
</dbReference>
<protein>
    <submittedName>
        <fullName evidence="5">Glycosyl transferase group 1</fullName>
    </submittedName>
</protein>
<dbReference type="Proteomes" id="UP000008914">
    <property type="component" value="Chromosome"/>
</dbReference>
<dbReference type="STRING" id="710696.Intca_1191"/>
<dbReference type="RefSeq" id="WP_013492025.1">
    <property type="nucleotide sequence ID" value="NC_014830.1"/>
</dbReference>